<evidence type="ECO:0000313" key="3">
    <source>
        <dbReference type="Proteomes" id="UP000218543"/>
    </source>
</evidence>
<dbReference type="AlphaFoldDB" id="A0A2A2C838"/>
<name>A0A2A2C838_ECOLX</name>
<gene>
    <name evidence="2" type="ORF">BTQ06_18305</name>
</gene>
<dbReference type="EMBL" id="MRVZ01000066">
    <property type="protein sequence ID" value="PAU20349.1"/>
    <property type="molecule type" value="Genomic_DNA"/>
</dbReference>
<protein>
    <submittedName>
        <fullName evidence="2">Mannitol-1-phosphate 5-dehydrogenase</fullName>
    </submittedName>
</protein>
<evidence type="ECO:0000256" key="1">
    <source>
        <dbReference type="SAM" id="MobiDB-lite"/>
    </source>
</evidence>
<comment type="caution">
    <text evidence="2">The sequence shown here is derived from an EMBL/GenBank/DDBJ whole genome shotgun (WGS) entry which is preliminary data.</text>
</comment>
<proteinExistence type="predicted"/>
<reference evidence="2 3" key="1">
    <citation type="submission" date="2016-12" db="EMBL/GenBank/DDBJ databases">
        <title>Real-Time Genomic Investigation Underlying the Public Health Response to a Shiga Toxin-Producing Escherichia Coli O26:H11 Outbreak in a Nursery.</title>
        <authorList>
            <person name="Ferdous M."/>
            <person name="Moran-Gilad J."/>
            <person name="Rossen J.W."/>
            <person name="Gdalevich M."/>
        </authorList>
    </citation>
    <scope>NUCLEOTIDE SEQUENCE [LARGE SCALE GENOMIC DNA]</scope>
    <source>
        <strain evidence="2 3">STEC 514-2</strain>
    </source>
</reference>
<organism evidence="2 3">
    <name type="scientific">Escherichia coli</name>
    <dbReference type="NCBI Taxonomy" id="562"/>
    <lineage>
        <taxon>Bacteria</taxon>
        <taxon>Pseudomonadati</taxon>
        <taxon>Pseudomonadota</taxon>
        <taxon>Gammaproteobacteria</taxon>
        <taxon>Enterobacterales</taxon>
        <taxon>Enterobacteriaceae</taxon>
        <taxon>Escherichia</taxon>
    </lineage>
</organism>
<evidence type="ECO:0000313" key="2">
    <source>
        <dbReference type="EMBL" id="PAU20349.1"/>
    </source>
</evidence>
<dbReference type="Proteomes" id="UP000218543">
    <property type="component" value="Unassembled WGS sequence"/>
</dbReference>
<feature type="region of interest" description="Disordered" evidence="1">
    <location>
        <begin position="27"/>
        <end position="47"/>
    </location>
</feature>
<accession>A0A2A2C838</accession>
<sequence>MSDASRGASDTMRRCLMRRLPRLIMPTGLNRRSDKALASHPTPCADA</sequence>